<evidence type="ECO:0008006" key="3">
    <source>
        <dbReference type="Google" id="ProtNLM"/>
    </source>
</evidence>
<name>A0A1N6DN17_9BACT</name>
<organism evidence="1 2">
    <name type="scientific">Halodesulfovibrio marinisediminis DSM 17456</name>
    <dbReference type="NCBI Taxonomy" id="1121457"/>
    <lineage>
        <taxon>Bacteria</taxon>
        <taxon>Pseudomonadati</taxon>
        <taxon>Thermodesulfobacteriota</taxon>
        <taxon>Desulfovibrionia</taxon>
        <taxon>Desulfovibrionales</taxon>
        <taxon>Desulfovibrionaceae</taxon>
        <taxon>Halodesulfovibrio</taxon>
    </lineage>
</organism>
<sequence length="189" mass="21296">MKAITAFLWKTIVTSTVEQTVRLVRKARARRVFVIGENTDALSYALSNVVEQLEVLNHDGLHSVLARSQTELQEGRSFLSAKDDSFDLCIVNFELHQVDPEVAEQIVRECKRIAPNALLVDFALAERNIELPSQYVCSLAEQFLHRGHWDIYKNYIRVGALHGIAHRAQASEFANKTIWGGGIRLLLVG</sequence>
<proteinExistence type="predicted"/>
<dbReference type="AlphaFoldDB" id="A0A1N6DN17"/>
<reference evidence="2" key="1">
    <citation type="submission" date="2016-11" db="EMBL/GenBank/DDBJ databases">
        <authorList>
            <person name="Varghese N."/>
            <person name="Submissions S."/>
        </authorList>
    </citation>
    <scope>NUCLEOTIDE SEQUENCE [LARGE SCALE GENOMIC DNA]</scope>
    <source>
        <strain evidence="2">DSM 17456</strain>
    </source>
</reference>
<dbReference type="EMBL" id="FSRG01000003">
    <property type="protein sequence ID" value="SIN72150.1"/>
    <property type="molecule type" value="Genomic_DNA"/>
</dbReference>
<protein>
    <recommendedName>
        <fullName evidence="3">Methyltransferase domain-containing protein</fullName>
    </recommendedName>
</protein>
<dbReference type="STRING" id="1121457.SAMN02745161_0329"/>
<evidence type="ECO:0000313" key="1">
    <source>
        <dbReference type="EMBL" id="SIN72150.1"/>
    </source>
</evidence>
<evidence type="ECO:0000313" key="2">
    <source>
        <dbReference type="Proteomes" id="UP000184694"/>
    </source>
</evidence>
<dbReference type="OrthoDB" id="5464882at2"/>
<keyword evidence="2" id="KW-1185">Reference proteome</keyword>
<gene>
    <name evidence="1" type="ORF">SAMN02745161_0329</name>
</gene>
<accession>A0A1N6DN17</accession>
<dbReference type="RefSeq" id="WP_074215217.1">
    <property type="nucleotide sequence ID" value="NZ_FSRG01000003.1"/>
</dbReference>
<dbReference type="Proteomes" id="UP000184694">
    <property type="component" value="Unassembled WGS sequence"/>
</dbReference>